<evidence type="ECO:0000313" key="3">
    <source>
        <dbReference type="Proteomes" id="UP000324897"/>
    </source>
</evidence>
<organism evidence="2 3">
    <name type="scientific">Eragrostis curvula</name>
    <name type="common">weeping love grass</name>
    <dbReference type="NCBI Taxonomy" id="38414"/>
    <lineage>
        <taxon>Eukaryota</taxon>
        <taxon>Viridiplantae</taxon>
        <taxon>Streptophyta</taxon>
        <taxon>Embryophyta</taxon>
        <taxon>Tracheophyta</taxon>
        <taxon>Spermatophyta</taxon>
        <taxon>Magnoliopsida</taxon>
        <taxon>Liliopsida</taxon>
        <taxon>Poales</taxon>
        <taxon>Poaceae</taxon>
        <taxon>PACMAD clade</taxon>
        <taxon>Chloridoideae</taxon>
        <taxon>Eragrostideae</taxon>
        <taxon>Eragrostidinae</taxon>
        <taxon>Eragrostis</taxon>
    </lineage>
</organism>
<feature type="region of interest" description="Disordered" evidence="1">
    <location>
        <begin position="207"/>
        <end position="226"/>
    </location>
</feature>
<evidence type="ECO:0000256" key="1">
    <source>
        <dbReference type="SAM" id="MobiDB-lite"/>
    </source>
</evidence>
<reference evidence="2 3" key="1">
    <citation type="journal article" date="2019" name="Sci. Rep.">
        <title>A high-quality genome of Eragrostis curvula grass provides insights into Poaceae evolution and supports new strategies to enhance forage quality.</title>
        <authorList>
            <person name="Carballo J."/>
            <person name="Santos B.A.C.M."/>
            <person name="Zappacosta D."/>
            <person name="Garbus I."/>
            <person name="Selva J.P."/>
            <person name="Gallo C.A."/>
            <person name="Diaz A."/>
            <person name="Albertini E."/>
            <person name="Caccamo M."/>
            <person name="Echenique V."/>
        </authorList>
    </citation>
    <scope>NUCLEOTIDE SEQUENCE [LARGE SCALE GENOMIC DNA]</scope>
    <source>
        <strain evidence="3">cv. Victoria</strain>
        <tissue evidence="2">Leaf</tissue>
    </source>
</reference>
<feature type="region of interest" description="Disordered" evidence="1">
    <location>
        <begin position="257"/>
        <end position="279"/>
    </location>
</feature>
<dbReference type="Proteomes" id="UP000324897">
    <property type="component" value="Unassembled WGS sequence"/>
</dbReference>
<keyword evidence="3" id="KW-1185">Reference proteome</keyword>
<name>A0A5J9SH29_9POAL</name>
<evidence type="ECO:0000313" key="2">
    <source>
        <dbReference type="EMBL" id="TVT98136.1"/>
    </source>
</evidence>
<feature type="non-terminal residue" evidence="2">
    <location>
        <position position="1"/>
    </location>
</feature>
<dbReference type="AlphaFoldDB" id="A0A5J9SH29"/>
<protein>
    <submittedName>
        <fullName evidence="2">Uncharacterized protein</fullName>
    </submittedName>
</protein>
<sequence length="304" mass="34468">MFDKYLPIVKGSAPRQRHGGCVVDVGQHHGGDLGHGVGSPMLFDDEEFQHVTTHANKDQDAFVEREYMGDPIYDEYSEDELIGYVAMEENEQQQHTTFIDSSFAASSSIEEFMNDENHDSVGQQADHDYLLQNLCENESHDCKENDDPWTETFTFDLDEKAEKKWTFLARFKHLAILEDNGPKYHISTRESKEAQEIIAWKWHAHTTPSEGSELRTTPFQEGEDDEDIPAKQVNHDLSCANHELGQEPINVNQESEHVTIGPSYEPAAQSRAPPTLIRGPTTHVCAKELQQELYTKRGASGPKR</sequence>
<comment type="caution">
    <text evidence="2">The sequence shown here is derived from an EMBL/GenBank/DDBJ whole genome shotgun (WGS) entry which is preliminary data.</text>
</comment>
<dbReference type="EMBL" id="RWGY01000891">
    <property type="protein sequence ID" value="TVT98136.1"/>
    <property type="molecule type" value="Genomic_DNA"/>
</dbReference>
<dbReference type="Gramene" id="TVT98136">
    <property type="protein sequence ID" value="TVT98136"/>
    <property type="gene ID" value="EJB05_56568"/>
</dbReference>
<accession>A0A5J9SH29</accession>
<proteinExistence type="predicted"/>
<gene>
    <name evidence="2" type="ORF">EJB05_56568</name>
</gene>
<feature type="compositionally biased region" description="Polar residues" evidence="1">
    <location>
        <begin position="207"/>
        <end position="219"/>
    </location>
</feature>